<feature type="transmembrane region" description="Helical" evidence="1">
    <location>
        <begin position="281"/>
        <end position="300"/>
    </location>
</feature>
<name>A0A9W7F5S5_9STRA</name>
<dbReference type="AlphaFoldDB" id="A0A9W7F5S5"/>
<protein>
    <submittedName>
        <fullName evidence="2">Uncharacterized protein</fullName>
    </submittedName>
</protein>
<feature type="transmembrane region" description="Helical" evidence="1">
    <location>
        <begin position="31"/>
        <end position="55"/>
    </location>
</feature>
<keyword evidence="3" id="KW-1185">Reference proteome</keyword>
<dbReference type="Proteomes" id="UP001165122">
    <property type="component" value="Unassembled WGS sequence"/>
</dbReference>
<comment type="caution">
    <text evidence="2">The sequence shown here is derived from an EMBL/GenBank/DDBJ whole genome shotgun (WGS) entry which is preliminary data.</text>
</comment>
<gene>
    <name evidence="2" type="ORF">TrLO_g3160</name>
</gene>
<evidence type="ECO:0000256" key="1">
    <source>
        <dbReference type="SAM" id="Phobius"/>
    </source>
</evidence>
<reference evidence="3" key="1">
    <citation type="journal article" date="2023" name="Commun. Biol.">
        <title>Genome analysis of Parmales, the sister group of diatoms, reveals the evolutionary specialization of diatoms from phago-mixotrophs to photoautotrophs.</title>
        <authorList>
            <person name="Ban H."/>
            <person name="Sato S."/>
            <person name="Yoshikawa S."/>
            <person name="Yamada K."/>
            <person name="Nakamura Y."/>
            <person name="Ichinomiya M."/>
            <person name="Sato N."/>
            <person name="Blanc-Mathieu R."/>
            <person name="Endo H."/>
            <person name="Kuwata A."/>
            <person name="Ogata H."/>
        </authorList>
    </citation>
    <scope>NUCLEOTIDE SEQUENCE [LARGE SCALE GENOMIC DNA]</scope>
    <source>
        <strain evidence="3">NIES 3700</strain>
    </source>
</reference>
<feature type="transmembrane region" description="Helical" evidence="1">
    <location>
        <begin position="259"/>
        <end position="275"/>
    </location>
</feature>
<dbReference type="OrthoDB" id="10524562at2759"/>
<accession>A0A9W7F5S5</accession>
<organism evidence="2 3">
    <name type="scientific">Triparma laevis f. longispina</name>
    <dbReference type="NCBI Taxonomy" id="1714387"/>
    <lineage>
        <taxon>Eukaryota</taxon>
        <taxon>Sar</taxon>
        <taxon>Stramenopiles</taxon>
        <taxon>Ochrophyta</taxon>
        <taxon>Bolidophyceae</taxon>
        <taxon>Parmales</taxon>
        <taxon>Triparmaceae</taxon>
        <taxon>Triparma</taxon>
    </lineage>
</organism>
<dbReference type="EMBL" id="BRXW01000037">
    <property type="protein sequence ID" value="GMI01864.1"/>
    <property type="molecule type" value="Genomic_DNA"/>
</dbReference>
<evidence type="ECO:0000313" key="3">
    <source>
        <dbReference type="Proteomes" id="UP001165122"/>
    </source>
</evidence>
<keyword evidence="1" id="KW-1133">Transmembrane helix</keyword>
<sequence>MFKLTPSLLRILPLPLCVLLPFPILRHAPLVSTLLTLIISIGLLILSHPSTLFSLKSKGTLPPKITKHFLSLPRPLLKLLSLLTSTIIISKLHSPSLLKVLILTYTTLFQIHTQVVNGEGFKKDEVSLYIVNKFEDGVKFWRRVYKGEVLAVDDLKGEAKVVEGGGNGNRNGNRIGGMFLGVLMPCMFYGVRELVDLSESSGGRIVVGVVLGMLTTVEGWRREGEEARILKGAKVKKGYSFQKMSTDYFNIIKHDTLRALKNVLPVILLVAVWWYKLDVWGMIKFIFSEVFTLIGVVCYVDGVRLFSLVYLRNKTGEIVGGRTDCWEGFWKMCNGLGKMDVEALCGIVEKWEGDGTEFLAIWFVREVLRVAEEKVLNGGRREEVKNRERLEKAKEGVRKRVEGQYQYDGVSELLKVVKKKG</sequence>
<keyword evidence="1" id="KW-0812">Transmembrane</keyword>
<proteinExistence type="predicted"/>
<keyword evidence="1" id="KW-0472">Membrane</keyword>
<evidence type="ECO:0000313" key="2">
    <source>
        <dbReference type="EMBL" id="GMI01864.1"/>
    </source>
</evidence>